<protein>
    <submittedName>
        <fullName evidence="1">Uncharacterized protein</fullName>
    </submittedName>
</protein>
<accession>A0ABP8Y0F9</accession>
<dbReference type="RefSeq" id="WP_345523692.1">
    <property type="nucleotide sequence ID" value="NZ_BAABKM010000004.1"/>
</dbReference>
<keyword evidence="2" id="KW-1185">Reference proteome</keyword>
<sequence>MVGVVTAEREDEVIQDAFAERAGADERRVVGAERECIPDLVEVLVVEWDDRPGRRTEIDEVLQLLLVVRNTELMDELLAKPRLVVPVQLSRLGFNLGAVGEVEQHGAGVERHRDGGVPPGPIFGSARTPELVDLDHCHV</sequence>
<comment type="caution">
    <text evidence="1">The sequence shown here is derived from an EMBL/GenBank/DDBJ whole genome shotgun (WGS) entry which is preliminary data.</text>
</comment>
<evidence type="ECO:0000313" key="2">
    <source>
        <dbReference type="Proteomes" id="UP001499974"/>
    </source>
</evidence>
<name>A0ABP8Y0F9_9ACTN</name>
<organism evidence="1 2">
    <name type="scientific">Nocardioides conyzicola</name>
    <dbReference type="NCBI Taxonomy" id="1651781"/>
    <lineage>
        <taxon>Bacteria</taxon>
        <taxon>Bacillati</taxon>
        <taxon>Actinomycetota</taxon>
        <taxon>Actinomycetes</taxon>
        <taxon>Propionibacteriales</taxon>
        <taxon>Nocardioidaceae</taxon>
        <taxon>Nocardioides</taxon>
    </lineage>
</organism>
<proteinExistence type="predicted"/>
<dbReference type="Proteomes" id="UP001499974">
    <property type="component" value="Unassembled WGS sequence"/>
</dbReference>
<evidence type="ECO:0000313" key="1">
    <source>
        <dbReference type="EMBL" id="GAA4718145.1"/>
    </source>
</evidence>
<reference evidence="2" key="1">
    <citation type="journal article" date="2019" name="Int. J. Syst. Evol. Microbiol.">
        <title>The Global Catalogue of Microorganisms (GCM) 10K type strain sequencing project: providing services to taxonomists for standard genome sequencing and annotation.</title>
        <authorList>
            <consortium name="The Broad Institute Genomics Platform"/>
            <consortium name="The Broad Institute Genome Sequencing Center for Infectious Disease"/>
            <person name="Wu L."/>
            <person name="Ma J."/>
        </authorList>
    </citation>
    <scope>NUCLEOTIDE SEQUENCE [LARGE SCALE GENOMIC DNA]</scope>
    <source>
        <strain evidence="2">JCM 18531</strain>
    </source>
</reference>
<dbReference type="EMBL" id="BAABKM010000004">
    <property type="protein sequence ID" value="GAA4718145.1"/>
    <property type="molecule type" value="Genomic_DNA"/>
</dbReference>
<gene>
    <name evidence="1" type="ORF">GCM10023349_42570</name>
</gene>